<dbReference type="AlphaFoldDB" id="A0A9E8SKQ2"/>
<protein>
    <submittedName>
        <fullName evidence="2">Serine protease</fullName>
    </submittedName>
</protein>
<dbReference type="GO" id="GO:0006508">
    <property type="term" value="P:proteolysis"/>
    <property type="evidence" value="ECO:0007669"/>
    <property type="project" value="UniProtKB-KW"/>
</dbReference>
<dbReference type="KEGG" id="dpf:ON006_27475"/>
<accession>A0A9E8SKQ2</accession>
<gene>
    <name evidence="2" type="ORF">ON006_27475</name>
</gene>
<reference evidence="2" key="1">
    <citation type="submission" date="2022-11" db="EMBL/GenBank/DDBJ databases">
        <title>Dyadobacter pollutisoli sp. nov., isolated from plastic dumped soil.</title>
        <authorList>
            <person name="Kim J.M."/>
            <person name="Kim K.R."/>
            <person name="Lee J.K."/>
            <person name="Hao L."/>
            <person name="Jeon C.O."/>
        </authorList>
    </citation>
    <scope>NUCLEOTIDE SEQUENCE</scope>
    <source>
        <strain evidence="2">U1</strain>
    </source>
</reference>
<dbReference type="GO" id="GO:0008233">
    <property type="term" value="F:peptidase activity"/>
    <property type="evidence" value="ECO:0007669"/>
    <property type="project" value="UniProtKB-KW"/>
</dbReference>
<dbReference type="RefSeq" id="WP_244821390.1">
    <property type="nucleotide sequence ID" value="NZ_CP112998.1"/>
</dbReference>
<name>A0A9E8SKQ2_9BACT</name>
<feature type="transmembrane region" description="Helical" evidence="1">
    <location>
        <begin position="65"/>
        <end position="82"/>
    </location>
</feature>
<evidence type="ECO:0000256" key="1">
    <source>
        <dbReference type="SAM" id="Phobius"/>
    </source>
</evidence>
<keyword evidence="2" id="KW-0645">Protease</keyword>
<keyword evidence="1" id="KW-1133">Transmembrane helix</keyword>
<proteinExistence type="predicted"/>
<dbReference type="EMBL" id="CP112998">
    <property type="protein sequence ID" value="WAC11459.1"/>
    <property type="molecule type" value="Genomic_DNA"/>
</dbReference>
<keyword evidence="2" id="KW-0378">Hydrolase</keyword>
<keyword evidence="3" id="KW-1185">Reference proteome</keyword>
<dbReference type="InterPro" id="IPR012340">
    <property type="entry name" value="NA-bd_OB-fold"/>
</dbReference>
<keyword evidence="1" id="KW-0472">Membrane</keyword>
<keyword evidence="1" id="KW-0812">Transmembrane</keyword>
<evidence type="ECO:0000313" key="3">
    <source>
        <dbReference type="Proteomes" id="UP001164653"/>
    </source>
</evidence>
<feature type="transmembrane region" description="Helical" evidence="1">
    <location>
        <begin position="13"/>
        <end position="34"/>
    </location>
</feature>
<dbReference type="Proteomes" id="UP001164653">
    <property type="component" value="Chromosome"/>
</dbReference>
<dbReference type="Gene3D" id="2.40.50.140">
    <property type="entry name" value="Nucleic acid-binding proteins"/>
    <property type="match status" value="1"/>
</dbReference>
<sequence length="188" mass="20655">MDLFGDLESLHRIFWYIALSVSLIFVILAVMTFAGMDSSDGLDADFDGDLDIGDAPFQLFTFRNLINFLLGFGWTGVAFFQTISNKGILIALAVGVGAGFVFLFFITMGQIQKLAENNTFNINSALQKTGEVYLTIPGQKQGKGKVQVSVKGSFRELDAVTEEDRIIPGTLIRVCKVESDNLVVVQRL</sequence>
<feature type="transmembrane region" description="Helical" evidence="1">
    <location>
        <begin position="88"/>
        <end position="106"/>
    </location>
</feature>
<organism evidence="2 3">
    <name type="scientific">Dyadobacter pollutisoli</name>
    <dbReference type="NCBI Taxonomy" id="2910158"/>
    <lineage>
        <taxon>Bacteria</taxon>
        <taxon>Pseudomonadati</taxon>
        <taxon>Bacteroidota</taxon>
        <taxon>Cytophagia</taxon>
        <taxon>Cytophagales</taxon>
        <taxon>Spirosomataceae</taxon>
        <taxon>Dyadobacter</taxon>
    </lineage>
</organism>
<evidence type="ECO:0000313" key="2">
    <source>
        <dbReference type="EMBL" id="WAC11459.1"/>
    </source>
</evidence>